<sequence>MPHLAHRVEVHRKVGSAGQVLCVLVKIKLHAVREPDYPALYLMNQSACVELTNQDKVVWKRYFNRTLGSAAIRSAGQVLCVLVKIKLHAVREPDYPALYLMNQSACVELTNQDKVVWKRYFNRTLGSACAPQF</sequence>
<evidence type="ECO:0000313" key="2">
    <source>
        <dbReference type="Proteomes" id="UP000030764"/>
    </source>
</evidence>
<protein>
    <submittedName>
        <fullName evidence="1">Uncharacterized protein</fullName>
    </submittedName>
</protein>
<gene>
    <name evidence="1" type="ORF">M513_09018</name>
</gene>
<reference evidence="1 2" key="1">
    <citation type="journal article" date="2014" name="Nat. Genet.">
        <title>Genome and transcriptome of the porcine whipworm Trichuris suis.</title>
        <authorList>
            <person name="Jex A.R."/>
            <person name="Nejsum P."/>
            <person name="Schwarz E.M."/>
            <person name="Hu L."/>
            <person name="Young N.D."/>
            <person name="Hall R.S."/>
            <person name="Korhonen P.K."/>
            <person name="Liao S."/>
            <person name="Thamsborg S."/>
            <person name="Xia J."/>
            <person name="Xu P."/>
            <person name="Wang S."/>
            <person name="Scheerlinck J.P."/>
            <person name="Hofmann A."/>
            <person name="Sternberg P.W."/>
            <person name="Wang J."/>
            <person name="Gasser R.B."/>
        </authorList>
    </citation>
    <scope>NUCLEOTIDE SEQUENCE [LARGE SCALE GENOMIC DNA]</scope>
    <source>
        <strain evidence="1">DCEP-RM93M</strain>
    </source>
</reference>
<dbReference type="AlphaFoldDB" id="A0A085LYL2"/>
<accession>A0A085LYL2</accession>
<dbReference type="Proteomes" id="UP000030764">
    <property type="component" value="Unassembled WGS sequence"/>
</dbReference>
<evidence type="ECO:0000313" key="1">
    <source>
        <dbReference type="EMBL" id="KFD50058.1"/>
    </source>
</evidence>
<keyword evidence="2" id="KW-1185">Reference proteome</keyword>
<dbReference type="EMBL" id="KL363259">
    <property type="protein sequence ID" value="KFD50058.1"/>
    <property type="molecule type" value="Genomic_DNA"/>
</dbReference>
<organism evidence="1 2">
    <name type="scientific">Trichuris suis</name>
    <name type="common">pig whipworm</name>
    <dbReference type="NCBI Taxonomy" id="68888"/>
    <lineage>
        <taxon>Eukaryota</taxon>
        <taxon>Metazoa</taxon>
        <taxon>Ecdysozoa</taxon>
        <taxon>Nematoda</taxon>
        <taxon>Enoplea</taxon>
        <taxon>Dorylaimia</taxon>
        <taxon>Trichinellida</taxon>
        <taxon>Trichuridae</taxon>
        <taxon>Trichuris</taxon>
    </lineage>
</organism>
<name>A0A085LYL2_9BILA</name>
<proteinExistence type="predicted"/>